<keyword evidence="3" id="KW-1185">Reference proteome</keyword>
<dbReference type="SUPFAM" id="SSF143120">
    <property type="entry name" value="YefM-like"/>
    <property type="match status" value="1"/>
</dbReference>
<dbReference type="Proteomes" id="UP000548632">
    <property type="component" value="Unassembled WGS sequence"/>
</dbReference>
<accession>A0A839HK46</accession>
<evidence type="ECO:0000256" key="1">
    <source>
        <dbReference type="ARBA" id="ARBA00009981"/>
    </source>
</evidence>
<proteinExistence type="inferred from homology"/>
<comment type="similarity">
    <text evidence="1">Belongs to the phD/YefM antitoxin family.</text>
</comment>
<evidence type="ECO:0000313" key="2">
    <source>
        <dbReference type="EMBL" id="MBB1127057.1"/>
    </source>
</evidence>
<protein>
    <submittedName>
        <fullName evidence="2">Type II toxin-antitoxin system Phd/YefM family antitoxin</fullName>
    </submittedName>
</protein>
<comment type="caution">
    <text evidence="2">The sequence shown here is derived from an EMBL/GenBank/DDBJ whole genome shotgun (WGS) entry which is preliminary data.</text>
</comment>
<gene>
    <name evidence="2" type="ORF">HUK38_12595</name>
</gene>
<evidence type="ECO:0000313" key="3">
    <source>
        <dbReference type="Proteomes" id="UP000548632"/>
    </source>
</evidence>
<dbReference type="AlphaFoldDB" id="A0A839HK46"/>
<reference evidence="2 3" key="1">
    <citation type="journal article" date="2020" name="Arch. Microbiol.">
        <title>The genome sequence of the giant phototrophic gammaproteobacterium Thiospirillum jenense gives insight into its physiological properties and phylogenetic relationships.</title>
        <authorList>
            <person name="Imhoff J.F."/>
            <person name="Meyer T.E."/>
            <person name="Kyndt J.A."/>
        </authorList>
    </citation>
    <scope>NUCLEOTIDE SEQUENCE [LARGE SCALE GENOMIC DNA]</scope>
    <source>
        <strain evidence="2 3">DSM 216</strain>
    </source>
</reference>
<sequence>MIELHPDFLPSQGQPQFVVLSIDEFNRLKNYLDELEDLEDLLLLRQAQATAGNEPTISLTDLCQRLGIDEQELS</sequence>
<dbReference type="RefSeq" id="WP_182584679.1">
    <property type="nucleotide sequence ID" value="NZ_JABVCQ010000033.1"/>
</dbReference>
<dbReference type="EMBL" id="JABVCQ010000033">
    <property type="protein sequence ID" value="MBB1127057.1"/>
    <property type="molecule type" value="Genomic_DNA"/>
</dbReference>
<name>A0A839HK46_9GAMM</name>
<organism evidence="2 3">
    <name type="scientific">Thiospirillum jenense</name>
    <dbReference type="NCBI Taxonomy" id="1653858"/>
    <lineage>
        <taxon>Bacteria</taxon>
        <taxon>Pseudomonadati</taxon>
        <taxon>Pseudomonadota</taxon>
        <taxon>Gammaproteobacteria</taxon>
        <taxon>Chromatiales</taxon>
        <taxon>Chromatiaceae</taxon>
        <taxon>Thiospirillum</taxon>
    </lineage>
</organism>
<dbReference type="InterPro" id="IPR036165">
    <property type="entry name" value="YefM-like_sf"/>
</dbReference>